<feature type="transmembrane region" description="Helical" evidence="10">
    <location>
        <begin position="24"/>
        <end position="42"/>
    </location>
</feature>
<keyword evidence="4" id="KW-0808">Transferase</keyword>
<dbReference type="InterPro" id="IPR050482">
    <property type="entry name" value="Sensor_HK_TwoCompSys"/>
</dbReference>
<feature type="transmembrane region" description="Helical" evidence="10">
    <location>
        <begin position="107"/>
        <end position="127"/>
    </location>
</feature>
<evidence type="ECO:0000256" key="6">
    <source>
        <dbReference type="ARBA" id="ARBA00022777"/>
    </source>
</evidence>
<dbReference type="Proteomes" id="UP001500928">
    <property type="component" value="Unassembled WGS sequence"/>
</dbReference>
<dbReference type="RefSeq" id="WP_345414536.1">
    <property type="nucleotide sequence ID" value="NZ_BAABHO010000016.1"/>
</dbReference>
<keyword evidence="3" id="KW-0597">Phosphoprotein</keyword>
<keyword evidence="10" id="KW-0812">Transmembrane</keyword>
<comment type="caution">
    <text evidence="13">The sequence shown here is derived from an EMBL/GenBank/DDBJ whole genome shotgun (WGS) entry which is preliminary data.</text>
</comment>
<evidence type="ECO:0000256" key="3">
    <source>
        <dbReference type="ARBA" id="ARBA00022553"/>
    </source>
</evidence>
<evidence type="ECO:0000256" key="9">
    <source>
        <dbReference type="SAM" id="MobiDB-lite"/>
    </source>
</evidence>
<feature type="compositionally biased region" description="Polar residues" evidence="9">
    <location>
        <begin position="1"/>
        <end position="10"/>
    </location>
</feature>
<feature type="transmembrane region" description="Helical" evidence="10">
    <location>
        <begin position="216"/>
        <end position="238"/>
    </location>
</feature>
<evidence type="ECO:0000256" key="2">
    <source>
        <dbReference type="ARBA" id="ARBA00012438"/>
    </source>
</evidence>
<dbReference type="InterPro" id="IPR003594">
    <property type="entry name" value="HATPase_dom"/>
</dbReference>
<evidence type="ECO:0000259" key="11">
    <source>
        <dbReference type="Pfam" id="PF02518"/>
    </source>
</evidence>
<accession>A0ABP9B046</accession>
<keyword evidence="10" id="KW-1133">Transmembrane helix</keyword>
<proteinExistence type="predicted"/>
<dbReference type="Pfam" id="PF02518">
    <property type="entry name" value="HATPase_c"/>
    <property type="match status" value="1"/>
</dbReference>
<keyword evidence="6" id="KW-0418">Kinase</keyword>
<evidence type="ECO:0000256" key="10">
    <source>
        <dbReference type="SAM" id="Phobius"/>
    </source>
</evidence>
<evidence type="ECO:0000256" key="8">
    <source>
        <dbReference type="ARBA" id="ARBA00023012"/>
    </source>
</evidence>
<keyword evidence="5" id="KW-0547">Nucleotide-binding</keyword>
<dbReference type="Gene3D" id="3.30.565.10">
    <property type="entry name" value="Histidine kinase-like ATPase, C-terminal domain"/>
    <property type="match status" value="1"/>
</dbReference>
<reference evidence="14" key="1">
    <citation type="journal article" date="2019" name="Int. J. Syst. Evol. Microbiol.">
        <title>The Global Catalogue of Microorganisms (GCM) 10K type strain sequencing project: providing services to taxonomists for standard genome sequencing and annotation.</title>
        <authorList>
            <consortium name="The Broad Institute Genomics Platform"/>
            <consortium name="The Broad Institute Genome Sequencing Center for Infectious Disease"/>
            <person name="Wu L."/>
            <person name="Ma J."/>
        </authorList>
    </citation>
    <scope>NUCLEOTIDE SEQUENCE [LARGE SCALE GENOMIC DNA]</scope>
    <source>
        <strain evidence="14">JCM 17979</strain>
    </source>
</reference>
<evidence type="ECO:0000313" key="14">
    <source>
        <dbReference type="Proteomes" id="UP001500928"/>
    </source>
</evidence>
<evidence type="ECO:0000256" key="1">
    <source>
        <dbReference type="ARBA" id="ARBA00000085"/>
    </source>
</evidence>
<feature type="region of interest" description="Disordered" evidence="9">
    <location>
        <begin position="1"/>
        <end position="20"/>
    </location>
</feature>
<dbReference type="PANTHER" id="PTHR24421:SF10">
    <property type="entry name" value="NITRATE_NITRITE SENSOR PROTEIN NARQ"/>
    <property type="match status" value="1"/>
</dbReference>
<evidence type="ECO:0000313" key="13">
    <source>
        <dbReference type="EMBL" id="GAA4788677.1"/>
    </source>
</evidence>
<keyword evidence="14" id="KW-1185">Reference proteome</keyword>
<gene>
    <name evidence="13" type="ORF">GCM10023200_24050</name>
</gene>
<evidence type="ECO:0000256" key="5">
    <source>
        <dbReference type="ARBA" id="ARBA00022741"/>
    </source>
</evidence>
<feature type="domain" description="Histidine kinase/HSP90-like ATPase" evidence="11">
    <location>
        <begin position="498"/>
        <end position="582"/>
    </location>
</feature>
<dbReference type="Gene3D" id="1.20.5.1930">
    <property type="match status" value="1"/>
</dbReference>
<feature type="transmembrane region" description="Helical" evidence="10">
    <location>
        <begin position="183"/>
        <end position="204"/>
    </location>
</feature>
<protein>
    <recommendedName>
        <fullName evidence="2">histidine kinase</fullName>
        <ecNumber evidence="2">2.7.13.3</ecNumber>
    </recommendedName>
</protein>
<feature type="transmembrane region" description="Helical" evidence="10">
    <location>
        <begin position="54"/>
        <end position="74"/>
    </location>
</feature>
<name>A0ABP9B046_9PSEU</name>
<comment type="catalytic activity">
    <reaction evidence="1">
        <text>ATP + protein L-histidine = ADP + protein N-phospho-L-histidine.</text>
        <dbReference type="EC" id="2.7.13.3"/>
    </reaction>
</comment>
<keyword evidence="10" id="KW-0472">Membrane</keyword>
<dbReference type="EC" id="2.7.13.3" evidence="2"/>
<keyword evidence="7" id="KW-0067">ATP-binding</keyword>
<organism evidence="13 14">
    <name type="scientific">Actinomycetospora chlora</name>
    <dbReference type="NCBI Taxonomy" id="663608"/>
    <lineage>
        <taxon>Bacteria</taxon>
        <taxon>Bacillati</taxon>
        <taxon>Actinomycetota</taxon>
        <taxon>Actinomycetes</taxon>
        <taxon>Pseudonocardiales</taxon>
        <taxon>Pseudonocardiaceae</taxon>
        <taxon>Actinomycetospora</taxon>
    </lineage>
</organism>
<dbReference type="Pfam" id="PF07730">
    <property type="entry name" value="HisKA_3"/>
    <property type="match status" value="1"/>
</dbReference>
<dbReference type="InterPro" id="IPR011712">
    <property type="entry name" value="Sig_transdc_His_kin_sub3_dim/P"/>
</dbReference>
<feature type="transmembrane region" description="Helical" evidence="10">
    <location>
        <begin position="81"/>
        <end position="101"/>
    </location>
</feature>
<keyword evidence="8" id="KW-0902">Two-component regulatory system</keyword>
<dbReference type="CDD" id="cd16917">
    <property type="entry name" value="HATPase_UhpB-NarQ-NarX-like"/>
    <property type="match status" value="1"/>
</dbReference>
<dbReference type="PANTHER" id="PTHR24421">
    <property type="entry name" value="NITRATE/NITRITE SENSOR PROTEIN NARX-RELATED"/>
    <property type="match status" value="1"/>
</dbReference>
<evidence type="ECO:0000256" key="7">
    <source>
        <dbReference type="ARBA" id="ARBA00022840"/>
    </source>
</evidence>
<dbReference type="EMBL" id="BAABHO010000016">
    <property type="protein sequence ID" value="GAA4788677.1"/>
    <property type="molecule type" value="Genomic_DNA"/>
</dbReference>
<feature type="transmembrane region" description="Helical" evidence="10">
    <location>
        <begin position="139"/>
        <end position="157"/>
    </location>
</feature>
<feature type="transmembrane region" description="Helical" evidence="10">
    <location>
        <begin position="244"/>
        <end position="262"/>
    </location>
</feature>
<dbReference type="InterPro" id="IPR036890">
    <property type="entry name" value="HATPase_C_sf"/>
</dbReference>
<feature type="domain" description="Signal transduction histidine kinase subgroup 3 dimerisation and phosphoacceptor" evidence="12">
    <location>
        <begin position="400"/>
        <end position="464"/>
    </location>
</feature>
<evidence type="ECO:0000256" key="4">
    <source>
        <dbReference type="ARBA" id="ARBA00022679"/>
    </source>
</evidence>
<dbReference type="SUPFAM" id="SSF55874">
    <property type="entry name" value="ATPase domain of HSP90 chaperone/DNA topoisomerase II/histidine kinase"/>
    <property type="match status" value="1"/>
</dbReference>
<sequence length="584" mass="61694">MSTVAVTSPSAARRPVPGRPRTESWSLLAVAAALGATVWTAVCYLPELSVRPLTSAAALLVAVGFAVAAVVVAAQPGRRSAGVVLAATAVLWPLNSLGGWNVGAMPLVRQLAECVFWVLLVAAVLLYQHSQFGLRERLFMTWIAVEFVGGQLLWVAISRPEWSGQPADAWWPSLAPDPAVFEVVRAVLAALYLPSTVLFAALVLTRTRRIAPVDRYSIAPVVGAIAVGGAAAGFSWSFYEGTTLLVAVLLVPLPLAFVYAATRLSRLRLRLTEALDASTAPDGTGPHAEVTAALRSVLRDPQLSMTFWSAERGEWIGETGQVRAPFAEGRVEIPVLRADGRLCAVVSTRATSLAARREVEAAVRLAGTVIENAGLRAVVQAQAEAVGRAHARTVQAGVEERRRLEQDLHDGAQQRLLGVLTLLAVARQGAAGGDGTAVDRVEREVRKALAELRDLAHGLHPTVLTRDGLTEALTELGERLALPVDVRVGVGRLEPALETSIYYVVSEALTNVGKHAGAERAWVRVAPGDVGVDVEVRDDGVGGADPTGRGLLGLADRVVALGGRFILHSPAGAGTRIRAWVPCG</sequence>
<evidence type="ECO:0000259" key="12">
    <source>
        <dbReference type="Pfam" id="PF07730"/>
    </source>
</evidence>